<evidence type="ECO:0000313" key="2">
    <source>
        <dbReference type="EMBL" id="MBC2776085.1"/>
    </source>
</evidence>
<dbReference type="AlphaFoldDB" id="A0A842HT12"/>
<dbReference type="InterPro" id="IPR036249">
    <property type="entry name" value="Thioredoxin-like_sf"/>
</dbReference>
<comment type="caution">
    <text evidence="2">The sequence shown here is derived from an EMBL/GenBank/DDBJ whole genome shotgun (WGS) entry which is preliminary data.</text>
</comment>
<protein>
    <submittedName>
        <fullName evidence="2">Thioredoxin family protein</fullName>
    </submittedName>
</protein>
<proteinExistence type="predicted"/>
<keyword evidence="1" id="KW-0732">Signal</keyword>
<evidence type="ECO:0000256" key="1">
    <source>
        <dbReference type="SAM" id="SignalP"/>
    </source>
</evidence>
<accession>A0A842HT12</accession>
<sequence length="240" mass="25827">MRAAILVLALATSAASEAAIEIELAGPPCTIDLNGEAVDSSALYAFLDDVEDKAVTVNITAEALTRWRCVGGPIFVIQQAGFENIRINVGEGIEQSASHPEASPFDEARTARVDVALALGRAALTRKRVILVLGANWCHDSRGLAGWFETPRFAEMLSHRYEIVYVDVGHPQRGEGRNLDIAETFGIAEITGTPTVLLLSPEGALLNADTARTWNDAASRAEDDIFAYFSAFEPEGAARR</sequence>
<name>A0A842HT12_9SPHN</name>
<dbReference type="Gene3D" id="3.40.30.10">
    <property type="entry name" value="Glutaredoxin"/>
    <property type="match status" value="1"/>
</dbReference>
<dbReference type="EMBL" id="JACJVJ010000001">
    <property type="protein sequence ID" value="MBC2776085.1"/>
    <property type="molecule type" value="Genomic_DNA"/>
</dbReference>
<keyword evidence="3" id="KW-1185">Reference proteome</keyword>
<feature type="chain" id="PRO_5032945980" evidence="1">
    <location>
        <begin position="19"/>
        <end position="240"/>
    </location>
</feature>
<organism evidence="2 3">
    <name type="scientific">Parasphingopyxis marina</name>
    <dbReference type="NCBI Taxonomy" id="2761622"/>
    <lineage>
        <taxon>Bacteria</taxon>
        <taxon>Pseudomonadati</taxon>
        <taxon>Pseudomonadota</taxon>
        <taxon>Alphaproteobacteria</taxon>
        <taxon>Sphingomonadales</taxon>
        <taxon>Sphingomonadaceae</taxon>
        <taxon>Parasphingopyxis</taxon>
    </lineage>
</organism>
<dbReference type="RefSeq" id="WP_185799402.1">
    <property type="nucleotide sequence ID" value="NZ_JACJVJ010000001.1"/>
</dbReference>
<gene>
    <name evidence="2" type="ORF">H6P80_00495</name>
</gene>
<dbReference type="Proteomes" id="UP000564378">
    <property type="component" value="Unassembled WGS sequence"/>
</dbReference>
<dbReference type="SUPFAM" id="SSF52833">
    <property type="entry name" value="Thioredoxin-like"/>
    <property type="match status" value="1"/>
</dbReference>
<dbReference type="Pfam" id="PF13899">
    <property type="entry name" value="Thioredoxin_7"/>
    <property type="match status" value="1"/>
</dbReference>
<reference evidence="2 3" key="1">
    <citation type="submission" date="2020-08" db="EMBL/GenBank/DDBJ databases">
        <title>Draft genome sequence of Parasphingopyxis sp. GrpM-11.</title>
        <authorList>
            <person name="Oh J."/>
            <person name="Roh D.-H."/>
        </authorList>
    </citation>
    <scope>NUCLEOTIDE SEQUENCE [LARGE SCALE GENOMIC DNA]</scope>
    <source>
        <strain evidence="2 3">GrpM-11</strain>
    </source>
</reference>
<evidence type="ECO:0000313" key="3">
    <source>
        <dbReference type="Proteomes" id="UP000564378"/>
    </source>
</evidence>
<feature type="signal peptide" evidence="1">
    <location>
        <begin position="1"/>
        <end position="18"/>
    </location>
</feature>